<dbReference type="GO" id="GO:0016740">
    <property type="term" value="F:transferase activity"/>
    <property type="evidence" value="ECO:0007669"/>
    <property type="project" value="UniProtKB-KW"/>
</dbReference>
<organism evidence="1 2">
    <name type="scientific">Glycomyces sambucus</name>
    <dbReference type="NCBI Taxonomy" id="380244"/>
    <lineage>
        <taxon>Bacteria</taxon>
        <taxon>Bacillati</taxon>
        <taxon>Actinomycetota</taxon>
        <taxon>Actinomycetes</taxon>
        <taxon>Glycomycetales</taxon>
        <taxon>Glycomycetaceae</taxon>
        <taxon>Glycomyces</taxon>
    </lineage>
</organism>
<dbReference type="Gene3D" id="3.40.630.30">
    <property type="match status" value="1"/>
</dbReference>
<evidence type="ECO:0000313" key="2">
    <source>
        <dbReference type="Proteomes" id="UP000198662"/>
    </source>
</evidence>
<dbReference type="AlphaFoldDB" id="A0A1G9CFK7"/>
<reference evidence="2" key="1">
    <citation type="submission" date="2016-10" db="EMBL/GenBank/DDBJ databases">
        <authorList>
            <person name="Varghese N."/>
            <person name="Submissions S."/>
        </authorList>
    </citation>
    <scope>NUCLEOTIDE SEQUENCE [LARGE SCALE GENOMIC DNA]</scope>
    <source>
        <strain evidence="2">CGMCC 4.3147</strain>
    </source>
</reference>
<keyword evidence="2" id="KW-1185">Reference proteome</keyword>
<evidence type="ECO:0000313" key="1">
    <source>
        <dbReference type="EMBL" id="SDK50264.1"/>
    </source>
</evidence>
<keyword evidence="1" id="KW-0808">Transferase</keyword>
<protein>
    <submittedName>
        <fullName evidence="1">Acetyltransferase (GNAT) family protein</fullName>
    </submittedName>
</protein>
<accession>A0A1G9CFK7</accession>
<dbReference type="Proteomes" id="UP000198662">
    <property type="component" value="Unassembled WGS sequence"/>
</dbReference>
<gene>
    <name evidence="1" type="ORF">SAMN05216298_0302</name>
</gene>
<dbReference type="SUPFAM" id="SSF55729">
    <property type="entry name" value="Acyl-CoA N-acyltransferases (Nat)"/>
    <property type="match status" value="1"/>
</dbReference>
<proteinExistence type="predicted"/>
<sequence>MPGADEFFSVLAGDLEVARAHLDLRTVPLGPWPGVPEPDRPVVRLQLLEVASGYWGRGIGRATVDHLRFLHPGTRLAAVSVQGAAGFWEALGWDRFEHRDGRGRLPLYLAPDSPSAPLARPASQVRGRG</sequence>
<dbReference type="EMBL" id="FNGF01000001">
    <property type="protein sequence ID" value="SDK50264.1"/>
    <property type="molecule type" value="Genomic_DNA"/>
</dbReference>
<dbReference type="InterPro" id="IPR016181">
    <property type="entry name" value="Acyl_CoA_acyltransferase"/>
</dbReference>
<name>A0A1G9CFK7_9ACTN</name>